<dbReference type="SUPFAM" id="SSF51316">
    <property type="entry name" value="Mss4-like"/>
    <property type="match status" value="1"/>
</dbReference>
<dbReference type="RefSeq" id="WP_006459180.1">
    <property type="nucleotide sequence ID" value="NZ_CP007030.1"/>
</dbReference>
<dbReference type="InterPro" id="IPR036509">
    <property type="entry name" value="Met_Sox_Rdtase_MsrA_sf"/>
</dbReference>
<organism evidence="10 11">
    <name type="scientific">Thiomicrospira aerophila AL3</name>
    <dbReference type="NCBI Taxonomy" id="717772"/>
    <lineage>
        <taxon>Bacteria</taxon>
        <taxon>Pseudomonadati</taxon>
        <taxon>Pseudomonadota</taxon>
        <taxon>Gammaproteobacteria</taxon>
        <taxon>Thiotrichales</taxon>
        <taxon>Piscirickettsiaceae</taxon>
        <taxon>Thiomicrospira</taxon>
    </lineage>
</organism>
<dbReference type="PANTHER" id="PTHR42799:SF2">
    <property type="entry name" value="MITOCHONDRIAL PEPTIDE METHIONINE SULFOXIDE REDUCTASE"/>
    <property type="match status" value="1"/>
</dbReference>
<dbReference type="InterPro" id="IPR011057">
    <property type="entry name" value="Mss4-like_sf"/>
</dbReference>
<dbReference type="AlphaFoldDB" id="W0DUS8"/>
<dbReference type="GO" id="GO:0008113">
    <property type="term" value="F:peptide-methionine (S)-S-oxide reductase activity"/>
    <property type="evidence" value="ECO:0007669"/>
    <property type="project" value="UniProtKB-UniRule"/>
</dbReference>
<dbReference type="eggNOG" id="COG0225">
    <property type="taxonomic scope" value="Bacteria"/>
</dbReference>
<dbReference type="eggNOG" id="COG0229">
    <property type="taxonomic scope" value="Bacteria"/>
</dbReference>
<dbReference type="EC" id="1.8.4.11" evidence="8"/>
<evidence type="ECO:0000256" key="5">
    <source>
        <dbReference type="ARBA" id="ARBA00047806"/>
    </source>
</evidence>
<evidence type="ECO:0000313" key="10">
    <source>
        <dbReference type="EMBL" id="AHF01048.1"/>
    </source>
</evidence>
<dbReference type="NCBIfam" id="TIGR00401">
    <property type="entry name" value="msrA"/>
    <property type="match status" value="1"/>
</dbReference>
<reference evidence="10 11" key="1">
    <citation type="submission" date="2013-12" db="EMBL/GenBank/DDBJ databases">
        <authorList>
            <consortium name="DOE Joint Genome Institute"/>
            <person name="Kappler U."/>
            <person name="Huntemann M."/>
            <person name="Han J."/>
            <person name="Chen A."/>
            <person name="Kyrpides N."/>
            <person name="Mavromatis K."/>
            <person name="Markowitz V."/>
            <person name="Palaniappan K."/>
            <person name="Ivanova N."/>
            <person name="Schaumberg A."/>
            <person name="Pati A."/>
            <person name="Liolios K."/>
            <person name="Nordberg H.P."/>
            <person name="Cantor M.N."/>
            <person name="Hua S.X."/>
            <person name="Woyke T."/>
        </authorList>
    </citation>
    <scope>NUCLEOTIDE SEQUENCE [LARGE SCALE GENOMIC DNA]</scope>
    <source>
        <strain evidence="11">AL2</strain>
    </source>
</reference>
<comment type="similarity">
    <text evidence="1 8">Belongs to the MsrA Met sulfoxide reductase family.</text>
</comment>
<dbReference type="GO" id="GO:0033743">
    <property type="term" value="F:peptide-methionine (R)-S-oxide reductase activity"/>
    <property type="evidence" value="ECO:0007669"/>
    <property type="project" value="UniProtKB-EC"/>
</dbReference>
<evidence type="ECO:0000313" key="11">
    <source>
        <dbReference type="Proteomes" id="UP000005380"/>
    </source>
</evidence>
<proteinExistence type="inferred from homology"/>
<comment type="catalytic activity">
    <reaction evidence="7 8">
        <text>[thioredoxin]-disulfide + L-methionine + H2O = L-methionine (S)-S-oxide + [thioredoxin]-dithiol</text>
        <dbReference type="Rhea" id="RHEA:19993"/>
        <dbReference type="Rhea" id="RHEA-COMP:10698"/>
        <dbReference type="Rhea" id="RHEA-COMP:10700"/>
        <dbReference type="ChEBI" id="CHEBI:15377"/>
        <dbReference type="ChEBI" id="CHEBI:29950"/>
        <dbReference type="ChEBI" id="CHEBI:50058"/>
        <dbReference type="ChEBI" id="CHEBI:57844"/>
        <dbReference type="ChEBI" id="CHEBI:58772"/>
        <dbReference type="EC" id="1.8.4.11"/>
    </reaction>
</comment>
<evidence type="ECO:0000256" key="8">
    <source>
        <dbReference type="HAMAP-Rule" id="MF_01401"/>
    </source>
</evidence>
<gene>
    <name evidence="8" type="primary">msrA</name>
    <name evidence="10" type="ORF">THIAE_03880</name>
</gene>
<evidence type="ECO:0000256" key="7">
    <source>
        <dbReference type="ARBA" id="ARBA00048782"/>
    </source>
</evidence>
<comment type="catalytic activity">
    <reaction evidence="6">
        <text>L-methionyl-[protein] + [thioredoxin]-disulfide + H2O = L-methionyl-(R)-S-oxide-[protein] + [thioredoxin]-dithiol</text>
        <dbReference type="Rhea" id="RHEA:24164"/>
        <dbReference type="Rhea" id="RHEA-COMP:10698"/>
        <dbReference type="Rhea" id="RHEA-COMP:10700"/>
        <dbReference type="Rhea" id="RHEA-COMP:12313"/>
        <dbReference type="Rhea" id="RHEA-COMP:12314"/>
        <dbReference type="ChEBI" id="CHEBI:15377"/>
        <dbReference type="ChEBI" id="CHEBI:16044"/>
        <dbReference type="ChEBI" id="CHEBI:29950"/>
        <dbReference type="ChEBI" id="CHEBI:45764"/>
        <dbReference type="ChEBI" id="CHEBI:50058"/>
        <dbReference type="EC" id="1.8.4.12"/>
    </reaction>
</comment>
<dbReference type="PANTHER" id="PTHR42799">
    <property type="entry name" value="MITOCHONDRIAL PEPTIDE METHIONINE SULFOXIDE REDUCTASE"/>
    <property type="match status" value="1"/>
</dbReference>
<comment type="catalytic activity">
    <reaction evidence="5 8">
        <text>L-methionyl-[protein] + [thioredoxin]-disulfide + H2O = L-methionyl-(S)-S-oxide-[protein] + [thioredoxin]-dithiol</text>
        <dbReference type="Rhea" id="RHEA:14217"/>
        <dbReference type="Rhea" id="RHEA-COMP:10698"/>
        <dbReference type="Rhea" id="RHEA-COMP:10700"/>
        <dbReference type="Rhea" id="RHEA-COMP:12313"/>
        <dbReference type="Rhea" id="RHEA-COMP:12315"/>
        <dbReference type="ChEBI" id="CHEBI:15377"/>
        <dbReference type="ChEBI" id="CHEBI:16044"/>
        <dbReference type="ChEBI" id="CHEBI:29950"/>
        <dbReference type="ChEBI" id="CHEBI:44120"/>
        <dbReference type="ChEBI" id="CHEBI:50058"/>
        <dbReference type="EC" id="1.8.4.11"/>
    </reaction>
</comment>
<dbReference type="Gene3D" id="3.30.1060.10">
    <property type="entry name" value="Peptide methionine sulphoxide reductase MsrA"/>
    <property type="match status" value="1"/>
</dbReference>
<evidence type="ECO:0000256" key="1">
    <source>
        <dbReference type="ARBA" id="ARBA00005591"/>
    </source>
</evidence>
<accession>W0DUS8</accession>
<dbReference type="SUPFAM" id="SSF55068">
    <property type="entry name" value="Peptide methionine sulfoxide reductase"/>
    <property type="match status" value="1"/>
</dbReference>
<dbReference type="Gene3D" id="2.170.150.20">
    <property type="entry name" value="Peptide methionine sulfoxide reductase"/>
    <property type="match status" value="1"/>
</dbReference>
<evidence type="ECO:0000259" key="9">
    <source>
        <dbReference type="PROSITE" id="PS51790"/>
    </source>
</evidence>
<dbReference type="HAMAP" id="MF_01401">
    <property type="entry name" value="MsrA"/>
    <property type="match status" value="1"/>
</dbReference>
<evidence type="ECO:0000256" key="6">
    <source>
        <dbReference type="ARBA" id="ARBA00048488"/>
    </source>
</evidence>
<dbReference type="InterPro" id="IPR002569">
    <property type="entry name" value="Met_Sox_Rdtase_MsrA_dom"/>
</dbReference>
<dbReference type="GO" id="GO:0005737">
    <property type="term" value="C:cytoplasm"/>
    <property type="evidence" value="ECO:0007669"/>
    <property type="project" value="TreeGrafter"/>
</dbReference>
<dbReference type="InterPro" id="IPR050162">
    <property type="entry name" value="MsrA_MetSO_reductase"/>
</dbReference>
<evidence type="ECO:0000256" key="2">
    <source>
        <dbReference type="ARBA" id="ARBA00023002"/>
    </source>
</evidence>
<dbReference type="Pfam" id="PF01641">
    <property type="entry name" value="SelR"/>
    <property type="match status" value="1"/>
</dbReference>
<evidence type="ECO:0000256" key="4">
    <source>
        <dbReference type="ARBA" id="ARBA00024679"/>
    </source>
</evidence>
<feature type="domain" description="MsrB" evidence="9">
    <location>
        <begin position="267"/>
        <end position="388"/>
    </location>
</feature>
<sequence>MSNNSLDNGYPFVVLGMGCFWGAEKRMLSLEGVLDVESGYANGEITASYEAILAHERQLRLGLSDLKNHAEVVKVWFDPAKTTLEQVLARFWESHNPTQGDRQGNDIGSNYRSAIFTASDQDLPIAEASKATYQQALTAAGLPKITTEITRLTHYTPAETYHQRYLQKNPNGYCGLGGTGVAYPSATRFNPYPNSGLVIYGASNNHNTEAFLHAILETYPLPFEIRRVNTASNTATDTPLTLQFEHHGRPVGEFTGPYDAPYEAFWRWLGQYLLTEEQQYIAFSQGTERPFCGPYLTEKRRGWFLDPLSGVALFHSDKKFDSGTGWPSFYDVMPNAVSLVKDRSHGMIRTEVRSASTGIHLGHVFEDGPAPTHLRYCINGQVLLFKHDA</sequence>
<dbReference type="InParanoid" id="W0DUS8"/>
<dbReference type="Proteomes" id="UP000005380">
    <property type="component" value="Chromosome"/>
</dbReference>
<dbReference type="OrthoDB" id="4174719at2"/>
<protein>
    <recommendedName>
        <fullName evidence="8">Peptide methionine sulfoxide reductase MsrA</fullName>
        <shortName evidence="8">Protein-methionine-S-oxide reductase</shortName>
        <ecNumber evidence="8">1.8.4.11</ecNumber>
    </recommendedName>
    <alternativeName>
        <fullName evidence="8">Peptide-methionine (S)-S-oxide reductase</fullName>
        <shortName evidence="8">Peptide Met(O) reductase</shortName>
    </alternativeName>
</protein>
<dbReference type="EMBL" id="CP007030">
    <property type="protein sequence ID" value="AHF01048.1"/>
    <property type="molecule type" value="Genomic_DNA"/>
</dbReference>
<dbReference type="PROSITE" id="PS51790">
    <property type="entry name" value="MSRB"/>
    <property type="match status" value="1"/>
</dbReference>
<name>W0DUS8_9GAMM</name>
<comment type="function">
    <text evidence="4 8">Has an important function as a repair enzyme for proteins that have been inactivated by oxidation. Catalyzes the reversible oxidation-reduction of methionine sulfoxide in proteins to methionine.</text>
</comment>
<dbReference type="HOGENOM" id="CLU_031040_1_0_6"/>
<evidence type="ECO:0000256" key="3">
    <source>
        <dbReference type="ARBA" id="ARBA00023268"/>
    </source>
</evidence>
<keyword evidence="2 8" id="KW-0560">Oxidoreductase</keyword>
<dbReference type="Pfam" id="PF01625">
    <property type="entry name" value="PMSR"/>
    <property type="match status" value="1"/>
</dbReference>
<dbReference type="NCBIfam" id="TIGR00357">
    <property type="entry name" value="peptide-methionine (R)-S-oxide reductase MsrB"/>
    <property type="match status" value="1"/>
</dbReference>
<dbReference type="STRING" id="717772.THIAE_03880"/>
<dbReference type="KEGG" id="tao:THIAE_03880"/>
<dbReference type="InterPro" id="IPR002579">
    <property type="entry name" value="Met_Sox_Rdtase_MsrB_dom"/>
</dbReference>
<feature type="active site" evidence="8">
    <location>
        <position position="19"/>
    </location>
</feature>
<keyword evidence="11" id="KW-1185">Reference proteome</keyword>
<keyword evidence="3" id="KW-0511">Multifunctional enzyme</keyword>
<dbReference type="GO" id="GO:0033744">
    <property type="term" value="F:L-methionine:thioredoxin-disulfide S-oxidoreductase activity"/>
    <property type="evidence" value="ECO:0007669"/>
    <property type="project" value="RHEA"/>
</dbReference>
<dbReference type="GO" id="GO:0034599">
    <property type="term" value="P:cellular response to oxidative stress"/>
    <property type="evidence" value="ECO:0007669"/>
    <property type="project" value="TreeGrafter"/>
</dbReference>